<dbReference type="Pfam" id="PF01564">
    <property type="entry name" value="Spermine_synth"/>
    <property type="match status" value="1"/>
</dbReference>
<dbReference type="PANTHER" id="PTHR43317:SF1">
    <property type="entry name" value="THERMOSPERMINE SYNTHASE ACAULIS5"/>
    <property type="match status" value="1"/>
</dbReference>
<dbReference type="PANTHER" id="PTHR43317">
    <property type="entry name" value="THERMOSPERMINE SYNTHASE ACAULIS5"/>
    <property type="match status" value="1"/>
</dbReference>
<gene>
    <name evidence="2" type="ORF">PghCCS26_17660</name>
</gene>
<dbReference type="NCBIfam" id="NF037959">
    <property type="entry name" value="MFS_SpdSyn"/>
    <property type="match status" value="1"/>
</dbReference>
<accession>A0ABQ6NHQ9</accession>
<dbReference type="InterPro" id="IPR029063">
    <property type="entry name" value="SAM-dependent_MTases_sf"/>
</dbReference>
<sequence>MRVLYEAAMDEERDGFVVGDVDELFGKKGNFRVLQFSDAAVQGALDLDDPQRIVFEYPRAILHLLEHNQPGLENVFQIGHGIGTIARHCRVERFKTAELDERIVQASRQYFGSAGELIAIGDGRRILEGEEAELYDGIIVDAFTDTGVPRHLTTDRFFATAAEKLDSGGMIVLNVTGKGPGDRLIGALHATLRESFTHVSAYMLPADRASETRNVLLAGRSGRIECRARDMAGFVPFEPAPGYVIKESIPFSC</sequence>
<protein>
    <recommendedName>
        <fullName evidence="4">Spermidine synthase</fullName>
    </recommendedName>
</protein>
<keyword evidence="3" id="KW-1185">Reference proteome</keyword>
<dbReference type="Proteomes" id="UP001285921">
    <property type="component" value="Unassembled WGS sequence"/>
</dbReference>
<evidence type="ECO:0000313" key="2">
    <source>
        <dbReference type="EMBL" id="GMK44638.1"/>
    </source>
</evidence>
<name>A0ABQ6NHQ9_9BACL</name>
<dbReference type="RefSeq" id="WP_317979590.1">
    <property type="nucleotide sequence ID" value="NZ_BTCL01000004.1"/>
</dbReference>
<reference evidence="2 3" key="1">
    <citation type="submission" date="2023-05" db="EMBL/GenBank/DDBJ databases">
        <title>Draft genome of Paenibacillus sp. CCS26.</title>
        <authorList>
            <person name="Akita H."/>
            <person name="Shinto Y."/>
            <person name="Kimura Z."/>
        </authorList>
    </citation>
    <scope>NUCLEOTIDE SEQUENCE [LARGE SCALE GENOMIC DNA]</scope>
    <source>
        <strain evidence="2 3">CCS26</strain>
    </source>
</reference>
<organism evidence="2 3">
    <name type="scientific">Paenibacillus glycanilyticus</name>
    <dbReference type="NCBI Taxonomy" id="126569"/>
    <lineage>
        <taxon>Bacteria</taxon>
        <taxon>Bacillati</taxon>
        <taxon>Bacillota</taxon>
        <taxon>Bacilli</taxon>
        <taxon>Bacillales</taxon>
        <taxon>Paenibacillaceae</taxon>
        <taxon>Paenibacillus</taxon>
    </lineage>
</organism>
<comment type="caution">
    <text evidence="2">The sequence shown here is derived from an EMBL/GenBank/DDBJ whole genome shotgun (WGS) entry which is preliminary data.</text>
</comment>
<dbReference type="EMBL" id="BTCL01000004">
    <property type="protein sequence ID" value="GMK44638.1"/>
    <property type="molecule type" value="Genomic_DNA"/>
</dbReference>
<dbReference type="SUPFAM" id="SSF53335">
    <property type="entry name" value="S-adenosyl-L-methionine-dependent methyltransferases"/>
    <property type="match status" value="1"/>
</dbReference>
<evidence type="ECO:0000256" key="1">
    <source>
        <dbReference type="ARBA" id="ARBA00023115"/>
    </source>
</evidence>
<evidence type="ECO:0000313" key="3">
    <source>
        <dbReference type="Proteomes" id="UP001285921"/>
    </source>
</evidence>
<keyword evidence="1" id="KW-0620">Polyamine biosynthesis</keyword>
<evidence type="ECO:0008006" key="4">
    <source>
        <dbReference type="Google" id="ProtNLM"/>
    </source>
</evidence>
<proteinExistence type="predicted"/>
<dbReference type="Gene3D" id="3.40.50.150">
    <property type="entry name" value="Vaccinia Virus protein VP39"/>
    <property type="match status" value="1"/>
</dbReference>